<evidence type="ECO:0000313" key="4">
    <source>
        <dbReference type="Proteomes" id="UP000051326"/>
    </source>
</evidence>
<evidence type="ECO:0000259" key="1">
    <source>
        <dbReference type="Pfam" id="PF01370"/>
    </source>
</evidence>
<dbReference type="InterPro" id="IPR036291">
    <property type="entry name" value="NAD(P)-bd_dom_sf"/>
</dbReference>
<keyword evidence="5" id="KW-1185">Reference proteome</keyword>
<dbReference type="Proteomes" id="UP001058514">
    <property type="component" value="Chromosome"/>
</dbReference>
<dbReference type="EMBL" id="CP081051">
    <property type="protein sequence ID" value="UWQ42957.1"/>
    <property type="molecule type" value="Genomic_DNA"/>
</dbReference>
<dbReference type="CDD" id="cd08946">
    <property type="entry name" value="SDR_e"/>
    <property type="match status" value="1"/>
</dbReference>
<dbReference type="EC" id="1.1.1.281" evidence="2"/>
<evidence type="ECO:0000313" key="5">
    <source>
        <dbReference type="Proteomes" id="UP001058514"/>
    </source>
</evidence>
<dbReference type="STRING" id="1396826.PHA8399_03184"/>
<reference evidence="2 4" key="1">
    <citation type="submission" date="2015-09" db="EMBL/GenBank/DDBJ databases">
        <authorList>
            <consortium name="Swine Surveillance"/>
        </authorList>
    </citation>
    <scope>NUCLEOTIDE SEQUENCE [LARGE SCALE GENOMIC DNA]</scope>
    <source>
        <strain evidence="2 4">CECT 8399</strain>
    </source>
</reference>
<sequence>MTERIYITGSGGIVGRHALRALAELAPQAEMIRNTADLTSLSAAAAAVKEAGPLDLVIHLAAMVPVAEVKADPARAYAVNAGGTMNLLAALAGSSARLLLCSSSHVYSSQYAPICETADTKPVSLYGQSKLMAEHAARDICAASGRSLCIARLFSIHDPEQTGSYLRPSLERRFAGVDPEEEFELYGAEGLRDFLTAEEAARYLVRLALSDAEGVVNVASGRPVTVAGFAQSLSPFPLKIKPLGESTNLVADVSRLQELLGECNV</sequence>
<organism evidence="2 4">
    <name type="scientific">Leisingera aquaemixtae</name>
    <dbReference type="NCBI Taxonomy" id="1396826"/>
    <lineage>
        <taxon>Bacteria</taxon>
        <taxon>Pseudomonadati</taxon>
        <taxon>Pseudomonadota</taxon>
        <taxon>Alphaproteobacteria</taxon>
        <taxon>Rhodobacterales</taxon>
        <taxon>Roseobacteraceae</taxon>
        <taxon>Leisingera</taxon>
    </lineage>
</organism>
<dbReference type="AlphaFoldDB" id="A0A0P1HC64"/>
<dbReference type="Pfam" id="PF01370">
    <property type="entry name" value="Epimerase"/>
    <property type="match status" value="1"/>
</dbReference>
<dbReference type="PANTHER" id="PTHR43245">
    <property type="entry name" value="BIFUNCTIONAL POLYMYXIN RESISTANCE PROTEIN ARNA"/>
    <property type="match status" value="1"/>
</dbReference>
<name>A0A0P1HC64_9RHOB</name>
<keyword evidence="2" id="KW-0560">Oxidoreductase</keyword>
<dbReference type="RefSeq" id="WP_058287065.1">
    <property type="nucleotide sequence ID" value="NZ_CP081051.1"/>
</dbReference>
<dbReference type="InterPro" id="IPR001509">
    <property type="entry name" value="Epimerase_deHydtase"/>
</dbReference>
<dbReference type="Gene3D" id="3.40.50.720">
    <property type="entry name" value="NAD(P)-binding Rossmann-like Domain"/>
    <property type="match status" value="1"/>
</dbReference>
<feature type="domain" description="NAD-dependent epimerase/dehydratase" evidence="1">
    <location>
        <begin position="5"/>
        <end position="218"/>
    </location>
</feature>
<dbReference type="PANTHER" id="PTHR43245:SF13">
    <property type="entry name" value="UDP-D-APIOSE_UDP-D-XYLOSE SYNTHASE 2"/>
    <property type="match status" value="1"/>
</dbReference>
<evidence type="ECO:0000313" key="3">
    <source>
        <dbReference type="EMBL" id="UWQ42957.1"/>
    </source>
</evidence>
<dbReference type="SUPFAM" id="SSF51735">
    <property type="entry name" value="NAD(P)-binding Rossmann-fold domains"/>
    <property type="match status" value="1"/>
</dbReference>
<proteinExistence type="predicted"/>
<dbReference type="Proteomes" id="UP000051326">
    <property type="component" value="Unassembled WGS sequence"/>
</dbReference>
<gene>
    <name evidence="2" type="primary">rmd</name>
    <name evidence="3" type="ORF">K3718_07670</name>
    <name evidence="2" type="ORF">PHA8399_03184</name>
</gene>
<protein>
    <submittedName>
        <fullName evidence="2">GDP-6-deoxy-D-mannose reductase</fullName>
        <ecNumber evidence="2">1.1.1.281</ecNumber>
    </submittedName>
    <submittedName>
        <fullName evidence="3">SDR family oxidoreductase</fullName>
    </submittedName>
</protein>
<accession>A0A0P1HC64</accession>
<dbReference type="InterPro" id="IPR050177">
    <property type="entry name" value="Lipid_A_modif_metabolic_enz"/>
</dbReference>
<dbReference type="GO" id="GO:0033705">
    <property type="term" value="F:GDP-4-dehydro-6-deoxy-D-mannose reductase activity"/>
    <property type="evidence" value="ECO:0007669"/>
    <property type="project" value="UniProtKB-EC"/>
</dbReference>
<dbReference type="EMBL" id="CYSR01000030">
    <property type="protein sequence ID" value="CUI01044.1"/>
    <property type="molecule type" value="Genomic_DNA"/>
</dbReference>
<evidence type="ECO:0000313" key="2">
    <source>
        <dbReference type="EMBL" id="CUI01044.1"/>
    </source>
</evidence>
<reference evidence="3" key="2">
    <citation type="submission" date="2021-08" db="EMBL/GenBank/DDBJ databases">
        <authorList>
            <person name="Nwanade C."/>
            <person name="Wang M."/>
            <person name="Masoudi A."/>
            <person name="Yu Z."/>
            <person name="Liu J."/>
        </authorList>
    </citation>
    <scope>NUCLEOTIDE SEQUENCE</scope>
    <source>
        <strain evidence="3">S166</strain>
    </source>
</reference>